<feature type="binding site" evidence="7">
    <location>
        <position position="42"/>
    </location>
    <ligand>
        <name>Fe cation</name>
        <dbReference type="ChEBI" id="CHEBI:24875"/>
    </ligand>
</feature>
<dbReference type="SUPFAM" id="SSF57802">
    <property type="entry name" value="Rubredoxin-like"/>
    <property type="match status" value="1"/>
</dbReference>
<dbReference type="Gene3D" id="2.20.28.10">
    <property type="match status" value="1"/>
</dbReference>
<organism evidence="9 10">
    <name type="scientific">Candidatus Scalindua rubra</name>
    <dbReference type="NCBI Taxonomy" id="1872076"/>
    <lineage>
        <taxon>Bacteria</taxon>
        <taxon>Pseudomonadati</taxon>
        <taxon>Planctomycetota</taxon>
        <taxon>Candidatus Brocadiia</taxon>
        <taxon>Candidatus Brocadiales</taxon>
        <taxon>Candidatus Scalinduaceae</taxon>
        <taxon>Candidatus Scalindua</taxon>
    </lineage>
</organism>
<comment type="cofactor">
    <cofactor evidence="6 7">
        <name>Fe(3+)</name>
        <dbReference type="ChEBI" id="CHEBI:29034"/>
    </cofactor>
    <text evidence="6 7">Binds 1 Fe(3+) ion per subunit.</text>
</comment>
<protein>
    <recommendedName>
        <fullName evidence="6">Rubredoxin</fullName>
    </recommendedName>
</protein>
<comment type="caution">
    <text evidence="9">The sequence shown here is derived from an EMBL/GenBank/DDBJ whole genome shotgun (WGS) entry which is preliminary data.</text>
</comment>
<dbReference type="PANTHER" id="PTHR47627">
    <property type="entry name" value="RUBREDOXIN"/>
    <property type="match status" value="1"/>
</dbReference>
<feature type="binding site" evidence="7">
    <location>
        <position position="39"/>
    </location>
    <ligand>
        <name>Fe cation</name>
        <dbReference type="ChEBI" id="CHEBI:24875"/>
    </ligand>
</feature>
<evidence type="ECO:0000256" key="7">
    <source>
        <dbReference type="PIRSR" id="PIRSR000071-1"/>
    </source>
</evidence>
<evidence type="ECO:0000256" key="6">
    <source>
        <dbReference type="PIRNR" id="PIRNR000071"/>
    </source>
</evidence>
<feature type="domain" description="Rubredoxin-like" evidence="8">
    <location>
        <begin position="1"/>
        <end position="52"/>
    </location>
</feature>
<dbReference type="GO" id="GO:0043448">
    <property type="term" value="P:alkane catabolic process"/>
    <property type="evidence" value="ECO:0007669"/>
    <property type="project" value="TreeGrafter"/>
</dbReference>
<name>A0A1E3XCL3_9BACT</name>
<evidence type="ECO:0000313" key="9">
    <source>
        <dbReference type="EMBL" id="ODS32704.1"/>
    </source>
</evidence>
<dbReference type="FunFam" id="2.20.28.10:FF:000001">
    <property type="entry name" value="Rubredoxin"/>
    <property type="match status" value="1"/>
</dbReference>
<sequence>MSNWQCSVCGYIYDPRKGDVMGGIPRDTPFEDLPDEWVCPSCGANKEAFLEMEQ</sequence>
<evidence type="ECO:0000256" key="4">
    <source>
        <dbReference type="ARBA" id="ARBA00022982"/>
    </source>
</evidence>
<evidence type="ECO:0000256" key="3">
    <source>
        <dbReference type="ARBA" id="ARBA00022723"/>
    </source>
</evidence>
<evidence type="ECO:0000256" key="1">
    <source>
        <dbReference type="ARBA" id="ARBA00005337"/>
    </source>
</evidence>
<dbReference type="PANTHER" id="PTHR47627:SF1">
    <property type="entry name" value="RUBREDOXIN-1-RELATED"/>
    <property type="match status" value="1"/>
</dbReference>
<dbReference type="PROSITE" id="PS50903">
    <property type="entry name" value="RUBREDOXIN_LIKE"/>
    <property type="match status" value="1"/>
</dbReference>
<dbReference type="PIRSF" id="PIRSF000071">
    <property type="entry name" value="Rubredoxin"/>
    <property type="match status" value="1"/>
</dbReference>
<keyword evidence="3 6" id="KW-0479">Metal-binding</keyword>
<dbReference type="InterPro" id="IPR024922">
    <property type="entry name" value="Rubredoxin"/>
</dbReference>
<dbReference type="GO" id="GO:0009055">
    <property type="term" value="F:electron transfer activity"/>
    <property type="evidence" value="ECO:0007669"/>
    <property type="project" value="InterPro"/>
</dbReference>
<evidence type="ECO:0000313" key="10">
    <source>
        <dbReference type="Proteomes" id="UP000094056"/>
    </source>
</evidence>
<keyword evidence="5 6" id="KW-0408">Iron</keyword>
<evidence type="ECO:0000256" key="2">
    <source>
        <dbReference type="ARBA" id="ARBA00022448"/>
    </source>
</evidence>
<dbReference type="PROSITE" id="PS00202">
    <property type="entry name" value="RUBREDOXIN"/>
    <property type="match status" value="1"/>
</dbReference>
<dbReference type="PRINTS" id="PR00163">
    <property type="entry name" value="RUBREDOXIN"/>
</dbReference>
<reference evidence="9 10" key="1">
    <citation type="submission" date="2016-07" db="EMBL/GenBank/DDBJ databases">
        <title>Draft genome of Scalindua rubra, obtained from a brine-seawater interface in the Red Sea, sheds light on salt adaptation in anammox bacteria.</title>
        <authorList>
            <person name="Speth D.R."/>
            <person name="Lagkouvardos I."/>
            <person name="Wang Y."/>
            <person name="Qian P.-Y."/>
            <person name="Dutilh B.E."/>
            <person name="Jetten M.S."/>
        </authorList>
    </citation>
    <scope>NUCLEOTIDE SEQUENCE [LARGE SCALE GENOMIC DNA]</scope>
    <source>
        <strain evidence="9">BSI-1</strain>
    </source>
</reference>
<dbReference type="InterPro" id="IPR024935">
    <property type="entry name" value="Rubredoxin_dom"/>
</dbReference>
<comment type="similarity">
    <text evidence="1 6">Belongs to the rubredoxin family.</text>
</comment>
<dbReference type="InterPro" id="IPR050526">
    <property type="entry name" value="Rubredoxin_ET"/>
</dbReference>
<dbReference type="InterPro" id="IPR018527">
    <property type="entry name" value="Rubredoxin_Fe_BS"/>
</dbReference>
<dbReference type="CDD" id="cd00730">
    <property type="entry name" value="rubredoxin"/>
    <property type="match status" value="1"/>
</dbReference>
<dbReference type="GO" id="GO:0005506">
    <property type="term" value="F:iron ion binding"/>
    <property type="evidence" value="ECO:0007669"/>
    <property type="project" value="InterPro"/>
</dbReference>
<feature type="binding site" evidence="7">
    <location>
        <position position="6"/>
    </location>
    <ligand>
        <name>Fe cation</name>
        <dbReference type="ChEBI" id="CHEBI:24875"/>
    </ligand>
</feature>
<keyword evidence="2 6" id="KW-0813">Transport</keyword>
<dbReference type="EMBL" id="MAYW01000051">
    <property type="protein sequence ID" value="ODS32704.1"/>
    <property type="molecule type" value="Genomic_DNA"/>
</dbReference>
<evidence type="ECO:0000259" key="8">
    <source>
        <dbReference type="PROSITE" id="PS50903"/>
    </source>
</evidence>
<gene>
    <name evidence="9" type="ORF">SCARUB_02144</name>
</gene>
<accession>A0A1E3XCL3</accession>
<feature type="binding site" evidence="7">
    <location>
        <position position="9"/>
    </location>
    <ligand>
        <name>Fe cation</name>
        <dbReference type="ChEBI" id="CHEBI:24875"/>
    </ligand>
</feature>
<evidence type="ECO:0000256" key="5">
    <source>
        <dbReference type="ARBA" id="ARBA00023004"/>
    </source>
</evidence>
<keyword evidence="4 6" id="KW-0249">Electron transport</keyword>
<dbReference type="Pfam" id="PF00301">
    <property type="entry name" value="Rubredoxin"/>
    <property type="match status" value="1"/>
</dbReference>
<dbReference type="Proteomes" id="UP000094056">
    <property type="component" value="Unassembled WGS sequence"/>
</dbReference>
<dbReference type="AlphaFoldDB" id="A0A1E3XCL3"/>
<proteinExistence type="inferred from homology"/>
<dbReference type="InterPro" id="IPR024934">
    <property type="entry name" value="Rubredoxin-like_dom"/>
</dbReference>